<organism evidence="1 2">
    <name type="scientific">Amycolatopsis balhimycina DSM 5908</name>
    <dbReference type="NCBI Taxonomy" id="1081091"/>
    <lineage>
        <taxon>Bacteria</taxon>
        <taxon>Bacillati</taxon>
        <taxon>Actinomycetota</taxon>
        <taxon>Actinomycetes</taxon>
        <taxon>Pseudonocardiales</taxon>
        <taxon>Pseudonocardiaceae</taxon>
        <taxon>Amycolatopsis</taxon>
    </lineage>
</organism>
<keyword evidence="2" id="KW-1185">Reference proteome</keyword>
<evidence type="ECO:0000313" key="1">
    <source>
        <dbReference type="EMBL" id="RSM34928.1"/>
    </source>
</evidence>
<gene>
    <name evidence="1" type="ORF">DMA12_46345</name>
</gene>
<comment type="caution">
    <text evidence="1">The sequence shown here is derived from an EMBL/GenBank/DDBJ whole genome shotgun (WGS) entry which is preliminary data.</text>
</comment>
<dbReference type="OrthoDB" id="3404114at2"/>
<sequence length="192" mass="20977">MTASTIERDQDAGATSTRYHYTRVVEIAGRTVRARLERGVYLNHSGAVAEVLTDQTDWSTLVADDLNNWWHDTPPPSMDVNASAVLGPLAEQLLHRAAEILAAPPPTVTLSPHLYRAVSALLATSSGYNAECRIDPNDITWATNNGGTLHIFEHPDGSVTFTKAHRDECPFVASKGGQDCDDECYFDLPSRV</sequence>
<dbReference type="EMBL" id="QHHU01000121">
    <property type="protein sequence ID" value="RSM34928.1"/>
    <property type="molecule type" value="Genomic_DNA"/>
</dbReference>
<dbReference type="RefSeq" id="WP_020645812.1">
    <property type="nucleotide sequence ID" value="NZ_QHHU01000121.1"/>
</dbReference>
<protein>
    <submittedName>
        <fullName evidence="1">Uncharacterized protein</fullName>
    </submittedName>
</protein>
<proteinExistence type="predicted"/>
<dbReference type="AlphaFoldDB" id="A0A428VVW0"/>
<reference evidence="1 2" key="1">
    <citation type="submission" date="2018-05" db="EMBL/GenBank/DDBJ databases">
        <title>Evolution of GPA BGCs.</title>
        <authorList>
            <person name="Waglechner N."/>
            <person name="Wright G.D."/>
        </authorList>
    </citation>
    <scope>NUCLEOTIDE SEQUENCE [LARGE SCALE GENOMIC DNA]</scope>
    <source>
        <strain evidence="1 2">DSM 5908</strain>
    </source>
</reference>
<evidence type="ECO:0000313" key="2">
    <source>
        <dbReference type="Proteomes" id="UP000286716"/>
    </source>
</evidence>
<dbReference type="Proteomes" id="UP000286716">
    <property type="component" value="Unassembled WGS sequence"/>
</dbReference>
<name>A0A428VVW0_AMYBA</name>
<accession>A0A428VVW0</accession>